<feature type="transmembrane region" description="Helical" evidence="1">
    <location>
        <begin position="69"/>
        <end position="89"/>
    </location>
</feature>
<evidence type="ECO:0000256" key="1">
    <source>
        <dbReference type="SAM" id="Phobius"/>
    </source>
</evidence>
<keyword evidence="3" id="KW-0378">Hydrolase</keyword>
<keyword evidence="3" id="KW-0540">Nuclease</keyword>
<comment type="caution">
    <text evidence="3">The sequence shown here is derived from an EMBL/GenBank/DDBJ whole genome shotgun (WGS) entry which is preliminary data.</text>
</comment>
<evidence type="ECO:0000313" key="4">
    <source>
        <dbReference type="Proteomes" id="UP001207930"/>
    </source>
</evidence>
<feature type="transmembrane region" description="Helical" evidence="1">
    <location>
        <begin position="12"/>
        <end position="32"/>
    </location>
</feature>
<dbReference type="InterPro" id="IPR005135">
    <property type="entry name" value="Endo/exonuclease/phosphatase"/>
</dbReference>
<organism evidence="3 4">
    <name type="scientific">Luteolibacter flavescens</name>
    <dbReference type="NCBI Taxonomy" id="1859460"/>
    <lineage>
        <taxon>Bacteria</taxon>
        <taxon>Pseudomonadati</taxon>
        <taxon>Verrucomicrobiota</taxon>
        <taxon>Verrucomicrobiia</taxon>
        <taxon>Verrucomicrobiales</taxon>
        <taxon>Verrucomicrobiaceae</taxon>
        <taxon>Luteolibacter</taxon>
    </lineage>
</organism>
<dbReference type="GO" id="GO:0004519">
    <property type="term" value="F:endonuclease activity"/>
    <property type="evidence" value="ECO:0007669"/>
    <property type="project" value="UniProtKB-KW"/>
</dbReference>
<evidence type="ECO:0000313" key="3">
    <source>
        <dbReference type="EMBL" id="MCW1886781.1"/>
    </source>
</evidence>
<sequence>MKWRSRLLPKPLPFIARIAALAGIFPILGLFGGMHWKLDLFNHFQVHYAVFIGISVIVLLAFKSFRLAGFAAIFLVVPVFQLAPCFIGSGGKPVGNPVRIATFNVLTANQRYDDAVRWTRETDSDVIFLPEVNRVWARELRPLLTSHPHAIKHPVEGNFGFAFYSKLPIVSHEIIPCGKMELPLLKARLTGPSGDFILYGAHPVPPTTEFWSGERDEFLRIMADEVAKQTLPVIVTGDLNASRWSHGMKPLWDAGLIDSAQGKGAGSTWMRGHLLAVPIDHVLYRSAKDAPGMANCRKRWIGPDLGSDHRAVVAEIAW</sequence>
<keyword evidence="1" id="KW-1133">Transmembrane helix</keyword>
<dbReference type="RefSeq" id="WP_264502736.1">
    <property type="nucleotide sequence ID" value="NZ_JAPDDS010000012.1"/>
</dbReference>
<feature type="transmembrane region" description="Helical" evidence="1">
    <location>
        <begin position="44"/>
        <end position="62"/>
    </location>
</feature>
<keyword evidence="1" id="KW-0812">Transmembrane</keyword>
<evidence type="ECO:0000259" key="2">
    <source>
        <dbReference type="Pfam" id="PF03372"/>
    </source>
</evidence>
<protein>
    <submittedName>
        <fullName evidence="3">Endonuclease/exonuclease/phosphatase family protein</fullName>
    </submittedName>
</protein>
<keyword evidence="4" id="KW-1185">Reference proteome</keyword>
<proteinExistence type="predicted"/>
<keyword evidence="3" id="KW-0255">Endonuclease</keyword>
<gene>
    <name evidence="3" type="ORF">OKA04_18725</name>
</gene>
<dbReference type="EMBL" id="JAPDDS010000012">
    <property type="protein sequence ID" value="MCW1886781.1"/>
    <property type="molecule type" value="Genomic_DNA"/>
</dbReference>
<keyword evidence="1" id="KW-0472">Membrane</keyword>
<accession>A0ABT3FT81</accession>
<dbReference type="Gene3D" id="3.60.10.10">
    <property type="entry name" value="Endonuclease/exonuclease/phosphatase"/>
    <property type="match status" value="1"/>
</dbReference>
<dbReference type="InterPro" id="IPR036691">
    <property type="entry name" value="Endo/exonu/phosph_ase_sf"/>
</dbReference>
<dbReference type="SUPFAM" id="SSF56219">
    <property type="entry name" value="DNase I-like"/>
    <property type="match status" value="1"/>
</dbReference>
<feature type="domain" description="Endonuclease/exonuclease/phosphatase" evidence="2">
    <location>
        <begin position="101"/>
        <end position="309"/>
    </location>
</feature>
<reference evidence="3 4" key="1">
    <citation type="submission" date="2022-10" db="EMBL/GenBank/DDBJ databases">
        <title>Luteolibacter flavescens strain MCCC 1K03193, whole genome shotgun sequencing project.</title>
        <authorList>
            <person name="Zhao G."/>
            <person name="Shen L."/>
        </authorList>
    </citation>
    <scope>NUCLEOTIDE SEQUENCE [LARGE SCALE GENOMIC DNA]</scope>
    <source>
        <strain evidence="3 4">MCCC 1K03193</strain>
    </source>
</reference>
<name>A0ABT3FT81_9BACT</name>
<dbReference type="Pfam" id="PF03372">
    <property type="entry name" value="Exo_endo_phos"/>
    <property type="match status" value="1"/>
</dbReference>
<dbReference type="Proteomes" id="UP001207930">
    <property type="component" value="Unassembled WGS sequence"/>
</dbReference>